<protein>
    <recommendedName>
        <fullName evidence="4">Type II secretion system protein GspC N-terminal domain-containing protein</fullName>
    </recommendedName>
</protein>
<proteinExistence type="predicted"/>
<dbReference type="Gene3D" id="2.30.30.830">
    <property type="match status" value="1"/>
</dbReference>
<feature type="region of interest" description="Disordered" evidence="1">
    <location>
        <begin position="52"/>
        <end position="81"/>
    </location>
</feature>
<reference evidence="2 3" key="1">
    <citation type="submission" date="2019-02" db="EMBL/GenBank/DDBJ databases">
        <title>Deep-cultivation of Planctomycetes and their phenomic and genomic characterization uncovers novel biology.</title>
        <authorList>
            <person name="Wiegand S."/>
            <person name="Jogler M."/>
            <person name="Boedeker C."/>
            <person name="Pinto D."/>
            <person name="Vollmers J."/>
            <person name="Rivas-Marin E."/>
            <person name="Kohn T."/>
            <person name="Peeters S.H."/>
            <person name="Heuer A."/>
            <person name="Rast P."/>
            <person name="Oberbeckmann S."/>
            <person name="Bunk B."/>
            <person name="Jeske O."/>
            <person name="Meyerdierks A."/>
            <person name="Storesund J.E."/>
            <person name="Kallscheuer N."/>
            <person name="Luecker S."/>
            <person name="Lage O.M."/>
            <person name="Pohl T."/>
            <person name="Merkel B.J."/>
            <person name="Hornburger P."/>
            <person name="Mueller R.-W."/>
            <person name="Bruemmer F."/>
            <person name="Labrenz M."/>
            <person name="Spormann A.M."/>
            <person name="Op Den Camp H."/>
            <person name="Overmann J."/>
            <person name="Amann R."/>
            <person name="Jetten M.S.M."/>
            <person name="Mascher T."/>
            <person name="Medema M.H."/>
            <person name="Devos D.P."/>
            <person name="Kaster A.-K."/>
            <person name="Ovreas L."/>
            <person name="Rohde M."/>
            <person name="Galperin M.Y."/>
            <person name="Jogler C."/>
        </authorList>
    </citation>
    <scope>NUCLEOTIDE SEQUENCE [LARGE SCALE GENOMIC DNA]</scope>
    <source>
        <strain evidence="2 3">Poly51</strain>
    </source>
</reference>
<feature type="region of interest" description="Disordered" evidence="1">
    <location>
        <begin position="151"/>
        <end position="173"/>
    </location>
</feature>
<dbReference type="EMBL" id="SJPW01000002">
    <property type="protein sequence ID" value="TWU58430.1"/>
    <property type="molecule type" value="Genomic_DNA"/>
</dbReference>
<evidence type="ECO:0008006" key="4">
    <source>
        <dbReference type="Google" id="ProtNLM"/>
    </source>
</evidence>
<feature type="compositionally biased region" description="Pro residues" evidence="1">
    <location>
        <begin position="57"/>
        <end position="77"/>
    </location>
</feature>
<evidence type="ECO:0000313" key="3">
    <source>
        <dbReference type="Proteomes" id="UP000318288"/>
    </source>
</evidence>
<sequence>MVGAGGAVYWAFADLDQVASADQSKKSTGIATAPIDVESANIETTDVAMRSLRGPLYDPPAPPTRPAVTPPPPPPRTVKPAAAPPLALTLVGTIIDSQGRVAIFSDASGKFDIKSAGDTLELTPDGVTIETIESDAVTLNFQGRQTTVRLVREATQGPSGTPNARGSQRRRNQ</sequence>
<organism evidence="2 3">
    <name type="scientific">Rubripirellula tenax</name>
    <dbReference type="NCBI Taxonomy" id="2528015"/>
    <lineage>
        <taxon>Bacteria</taxon>
        <taxon>Pseudomonadati</taxon>
        <taxon>Planctomycetota</taxon>
        <taxon>Planctomycetia</taxon>
        <taxon>Pirellulales</taxon>
        <taxon>Pirellulaceae</taxon>
        <taxon>Rubripirellula</taxon>
    </lineage>
</organism>
<comment type="caution">
    <text evidence="2">The sequence shown here is derived from an EMBL/GenBank/DDBJ whole genome shotgun (WGS) entry which is preliminary data.</text>
</comment>
<dbReference type="Proteomes" id="UP000318288">
    <property type="component" value="Unassembled WGS sequence"/>
</dbReference>
<dbReference type="AlphaFoldDB" id="A0A5C6FCT0"/>
<evidence type="ECO:0000256" key="1">
    <source>
        <dbReference type="SAM" id="MobiDB-lite"/>
    </source>
</evidence>
<accession>A0A5C6FCT0</accession>
<feature type="compositionally biased region" description="Polar residues" evidence="1">
    <location>
        <begin position="156"/>
        <end position="166"/>
    </location>
</feature>
<name>A0A5C6FCT0_9BACT</name>
<evidence type="ECO:0000313" key="2">
    <source>
        <dbReference type="EMBL" id="TWU58430.1"/>
    </source>
</evidence>
<gene>
    <name evidence="2" type="ORF">Poly51_12080</name>
</gene>
<keyword evidence="3" id="KW-1185">Reference proteome</keyword>